<evidence type="ECO:0000313" key="5">
    <source>
        <dbReference type="Proteomes" id="UP000199318"/>
    </source>
</evidence>
<evidence type="ECO:0000256" key="1">
    <source>
        <dbReference type="SAM" id="MobiDB-lite"/>
    </source>
</evidence>
<evidence type="ECO:0000259" key="2">
    <source>
        <dbReference type="Pfam" id="PF13349"/>
    </source>
</evidence>
<dbReference type="InterPro" id="IPR016599">
    <property type="entry name" value="UCP012569"/>
</dbReference>
<dbReference type="InterPro" id="IPR053959">
    <property type="entry name" value="YvlB/LiaX_N"/>
</dbReference>
<proteinExistence type="predicted"/>
<feature type="compositionally biased region" description="Basic and acidic residues" evidence="1">
    <location>
        <begin position="28"/>
        <end position="48"/>
    </location>
</feature>
<comment type="caution">
    <text evidence="4">The sequence shown here is derived from an EMBL/GenBank/DDBJ whole genome shotgun (WGS) entry which is preliminary data.</text>
</comment>
<reference evidence="5" key="1">
    <citation type="submission" date="2016-10" db="EMBL/GenBank/DDBJ databases">
        <authorList>
            <person name="de Groot N.N."/>
        </authorList>
    </citation>
    <scope>NUCLEOTIDE SEQUENCE [LARGE SCALE GENOMIC DNA]</scope>
    <source>
        <strain evidence="5">10nlg</strain>
    </source>
</reference>
<feature type="compositionally biased region" description="Basic and acidic residues" evidence="1">
    <location>
        <begin position="57"/>
        <end position="72"/>
    </location>
</feature>
<dbReference type="PIRSF" id="PIRSF012569">
    <property type="entry name" value="UCP012569"/>
    <property type="match status" value="1"/>
</dbReference>
<evidence type="ECO:0000313" key="4">
    <source>
        <dbReference type="EMBL" id="SES27703.1"/>
    </source>
</evidence>
<protein>
    <submittedName>
        <fullName evidence="4">DUF4097 and DUF4098 domain-containing protein YvlB</fullName>
    </submittedName>
</protein>
<dbReference type="Proteomes" id="UP000199318">
    <property type="component" value="Unassembled WGS sequence"/>
</dbReference>
<name>A0A1H9W2G5_9BACI</name>
<dbReference type="Pfam" id="PF22746">
    <property type="entry name" value="SHOCT-like_DUF2089-C"/>
    <property type="match status" value="1"/>
</dbReference>
<dbReference type="InterPro" id="IPR025164">
    <property type="entry name" value="Toastrack_DUF4097"/>
</dbReference>
<keyword evidence="5" id="KW-1185">Reference proteome</keyword>
<accession>A0A1H9W2G5</accession>
<evidence type="ECO:0000259" key="3">
    <source>
        <dbReference type="Pfam" id="PF22746"/>
    </source>
</evidence>
<dbReference type="PANTHER" id="PTHR34094">
    <property type="match status" value="1"/>
</dbReference>
<organism evidence="4 5">
    <name type="scientific">Salisediminibacterium halotolerans</name>
    <dbReference type="NCBI Taxonomy" id="517425"/>
    <lineage>
        <taxon>Bacteria</taxon>
        <taxon>Bacillati</taxon>
        <taxon>Bacillota</taxon>
        <taxon>Bacilli</taxon>
        <taxon>Bacillales</taxon>
        <taxon>Bacillaceae</taxon>
        <taxon>Salisediminibacterium</taxon>
    </lineage>
</organism>
<feature type="domain" description="YvlB/LiaX N-terminal" evidence="3">
    <location>
        <begin position="3"/>
        <end position="32"/>
    </location>
</feature>
<dbReference type="Gene3D" id="2.160.20.120">
    <property type="match status" value="1"/>
</dbReference>
<sequence length="393" mass="44015">MSEERKMVLKMIEDGKITAEEGSQLLEALKEDSSGQVKEDISKVKDAEDAQEASQTTDKKAAGHEAKPEDGYVSKDVNWDAEGGFRRAEEKVQTFAGRFTDFIEDAIYKIKESDLDFNFGNSVEVQHIFHHSGAHVEEARVHIENGNVEFLPWDGDDIRVECNVKVYKVEDAEEARRTFLNNVVFEVSDDKVKLESKKKTMKVHTVVRVPRAKLEEVKIYAFNGKITGERVSADKAEMQTVNGRIQFDHLHADKLKLETVNGTVSVNHLDAEKADIKTVNGTVTIKSARGDTEAETLNGTIHFSLTDPTFSRAYLKTTTGSVHVAVPSRMKTEGVLKSTIGNIDCDLPRMTIIDEKRDFASKRVSFISNKNGDRQLYLEVEATTGSIYVQSEH</sequence>
<feature type="domain" description="DUF4097" evidence="2">
    <location>
        <begin position="191"/>
        <end position="353"/>
    </location>
</feature>
<dbReference type="STRING" id="1464123.SAMN05444126_12625"/>
<dbReference type="EMBL" id="FOGV01000026">
    <property type="protein sequence ID" value="SES27703.1"/>
    <property type="molecule type" value="Genomic_DNA"/>
</dbReference>
<dbReference type="OrthoDB" id="2240743at2"/>
<gene>
    <name evidence="4" type="ORF">SAMN05444126_12625</name>
</gene>
<dbReference type="AlphaFoldDB" id="A0A1H9W2G5"/>
<feature type="region of interest" description="Disordered" evidence="1">
    <location>
        <begin position="28"/>
        <end position="72"/>
    </location>
</feature>
<dbReference type="Pfam" id="PF13349">
    <property type="entry name" value="DUF4097"/>
    <property type="match status" value="1"/>
</dbReference>
<dbReference type="PANTHER" id="PTHR34094:SF1">
    <property type="entry name" value="PROTEIN FAM185A"/>
    <property type="match status" value="1"/>
</dbReference>
<dbReference type="RefSeq" id="WP_093074285.1">
    <property type="nucleotide sequence ID" value="NZ_FOGV01000026.1"/>
</dbReference>